<dbReference type="Proteomes" id="UP000199681">
    <property type="component" value="Unassembled WGS sequence"/>
</dbReference>
<dbReference type="Proteomes" id="UP000297963">
    <property type="component" value="Unassembled WGS sequence"/>
</dbReference>
<reference evidence="3 5" key="2">
    <citation type="submission" date="2019-03" db="EMBL/GenBank/DDBJ databases">
        <title>Genomics of glacier-inhabiting Cryobacterium strains.</title>
        <authorList>
            <person name="Liu Q."/>
            <person name="Xin Y.-H."/>
        </authorList>
    </citation>
    <scope>NUCLEOTIDE SEQUENCE [LARGE SCALE GENOMIC DNA]</scope>
    <source>
        <strain evidence="3 5">Hh34</strain>
    </source>
</reference>
<keyword evidence="1" id="KW-1133">Transmembrane helix</keyword>
<name>A0A1I2YE27_9MICO</name>
<dbReference type="EMBL" id="SOFE01000016">
    <property type="protein sequence ID" value="TFB84531.1"/>
    <property type="molecule type" value="Genomic_DNA"/>
</dbReference>
<organism evidence="3 5">
    <name type="scientific">Cryobacterium levicorallinum</name>
    <dbReference type="NCBI Taxonomy" id="995038"/>
    <lineage>
        <taxon>Bacteria</taxon>
        <taxon>Bacillati</taxon>
        <taxon>Actinomycetota</taxon>
        <taxon>Actinomycetes</taxon>
        <taxon>Micrococcales</taxon>
        <taxon>Microbacteriaceae</taxon>
        <taxon>Cryobacterium</taxon>
    </lineage>
</organism>
<evidence type="ECO:0000313" key="2">
    <source>
        <dbReference type="EMBL" id="SFH23930.1"/>
    </source>
</evidence>
<dbReference type="STRING" id="995038.SAMN05216274_10216"/>
<evidence type="ECO:0000256" key="1">
    <source>
        <dbReference type="SAM" id="Phobius"/>
    </source>
</evidence>
<feature type="transmembrane region" description="Helical" evidence="1">
    <location>
        <begin position="12"/>
        <end position="31"/>
    </location>
</feature>
<gene>
    <name evidence="3" type="ORF">E3O11_09650</name>
    <name evidence="2" type="ORF">SAMN05216274_10216</name>
</gene>
<evidence type="ECO:0000313" key="3">
    <source>
        <dbReference type="EMBL" id="TFB84531.1"/>
    </source>
</evidence>
<dbReference type="AlphaFoldDB" id="A0A1I2YE27"/>
<keyword evidence="1" id="KW-0472">Membrane</keyword>
<comment type="caution">
    <text evidence="3">The sequence shown here is derived from an EMBL/GenBank/DDBJ whole genome shotgun (WGS) entry which is preliminary data.</text>
</comment>
<proteinExistence type="predicted"/>
<sequence>MTQHPRRRRIIAYSAIGLFLLIDAVLITSALTSTSVDAAADASSEPTATASAFPVPSATPAASPTAAPTVMPLPATRLLSAVSATAAWRASTGTCRAPAAPELSTDSGSSWTATDATGRSGVTALQSIAAQSESVAEFIGLDDDCVPQFVKTFVAGDNYSSYPDELDDAWYVDPADRAAVHGPDGLASAPCDAVVALAASPADADSAAVLCADSRIFATTNAAASWSAPLTVPGVLTLTATDRGYIALAAGDPAASSADSGSVACLGLSVVDVGVLDPATDPAAETAALSASTTGCYATDEAPAELAANIAVASAEDTLWLWIGDLTLRSTDAGQSWL</sequence>
<dbReference type="EMBL" id="FOPW01000002">
    <property type="protein sequence ID" value="SFH23930.1"/>
    <property type="molecule type" value="Genomic_DNA"/>
</dbReference>
<keyword evidence="4" id="KW-1185">Reference proteome</keyword>
<reference evidence="2 4" key="1">
    <citation type="submission" date="2016-10" db="EMBL/GenBank/DDBJ databases">
        <authorList>
            <person name="Varghese N."/>
            <person name="Submissions S."/>
        </authorList>
    </citation>
    <scope>NUCLEOTIDE SEQUENCE [LARGE SCALE GENOMIC DNA]</scope>
    <source>
        <strain evidence="2 4">GMCC 1.11211</strain>
    </source>
</reference>
<protein>
    <submittedName>
        <fullName evidence="3">Uncharacterized protein</fullName>
    </submittedName>
</protein>
<dbReference type="SUPFAM" id="SSF110296">
    <property type="entry name" value="Oligoxyloglucan reducing end-specific cellobiohydrolase"/>
    <property type="match status" value="1"/>
</dbReference>
<evidence type="ECO:0000313" key="5">
    <source>
        <dbReference type="Proteomes" id="UP000297963"/>
    </source>
</evidence>
<dbReference type="RefSeq" id="WP_092448222.1">
    <property type="nucleotide sequence ID" value="NZ_BKAC01000024.1"/>
</dbReference>
<keyword evidence="1" id="KW-0812">Transmembrane</keyword>
<accession>A0A1I2YE27</accession>
<evidence type="ECO:0000313" key="4">
    <source>
        <dbReference type="Proteomes" id="UP000199681"/>
    </source>
</evidence>